<evidence type="ECO:0000256" key="1">
    <source>
        <dbReference type="SAM" id="SignalP"/>
    </source>
</evidence>
<accession>M4C1V3</accession>
<reference evidence="3" key="1">
    <citation type="journal article" date="2010" name="Science">
        <title>Signatures of adaptation to obligate biotrophy in the Hyaloperonospora arabidopsidis genome.</title>
        <authorList>
            <person name="Baxter L."/>
            <person name="Tripathy S."/>
            <person name="Ishaque N."/>
            <person name="Boot N."/>
            <person name="Cabral A."/>
            <person name="Kemen E."/>
            <person name="Thines M."/>
            <person name="Ah-Fong A."/>
            <person name="Anderson R."/>
            <person name="Badejoko W."/>
            <person name="Bittner-Eddy P."/>
            <person name="Boore J.L."/>
            <person name="Chibucos M.C."/>
            <person name="Coates M."/>
            <person name="Dehal P."/>
            <person name="Delehaunty K."/>
            <person name="Dong S."/>
            <person name="Downton P."/>
            <person name="Dumas B."/>
            <person name="Fabro G."/>
            <person name="Fronick C."/>
            <person name="Fuerstenberg S.I."/>
            <person name="Fulton L."/>
            <person name="Gaulin E."/>
            <person name="Govers F."/>
            <person name="Hughes L."/>
            <person name="Humphray S."/>
            <person name="Jiang R.H."/>
            <person name="Judelson H."/>
            <person name="Kamoun S."/>
            <person name="Kyung K."/>
            <person name="Meijer H."/>
            <person name="Minx P."/>
            <person name="Morris P."/>
            <person name="Nelson J."/>
            <person name="Phuntumart V."/>
            <person name="Qutob D."/>
            <person name="Rehmany A."/>
            <person name="Rougon-Cardoso A."/>
            <person name="Ryden P."/>
            <person name="Torto-Alalibo T."/>
            <person name="Studholme D."/>
            <person name="Wang Y."/>
            <person name="Win J."/>
            <person name="Wood J."/>
            <person name="Clifton S.W."/>
            <person name="Rogers J."/>
            <person name="Van den Ackerveken G."/>
            <person name="Jones J.D."/>
            <person name="McDowell J.M."/>
            <person name="Beynon J."/>
            <person name="Tyler B.M."/>
        </authorList>
    </citation>
    <scope>NUCLEOTIDE SEQUENCE [LARGE SCALE GENOMIC DNA]</scope>
    <source>
        <strain evidence="3">Emoy2</strain>
    </source>
</reference>
<evidence type="ECO:0000313" key="2">
    <source>
        <dbReference type="EnsemblProtists" id="HpaP813054"/>
    </source>
</evidence>
<feature type="signal peptide" evidence="1">
    <location>
        <begin position="1"/>
        <end position="27"/>
    </location>
</feature>
<name>M4C1V3_HYAAE</name>
<evidence type="ECO:0000313" key="3">
    <source>
        <dbReference type="Proteomes" id="UP000011713"/>
    </source>
</evidence>
<dbReference type="InParanoid" id="M4C1V3"/>
<keyword evidence="1" id="KW-0732">Signal</keyword>
<dbReference type="AlphaFoldDB" id="M4C1V3"/>
<dbReference type="EMBL" id="JH598104">
    <property type="status" value="NOT_ANNOTATED_CDS"/>
    <property type="molecule type" value="Genomic_DNA"/>
</dbReference>
<keyword evidence="3" id="KW-1185">Reference proteome</keyword>
<evidence type="ECO:0008006" key="4">
    <source>
        <dbReference type="Google" id="ProtNLM"/>
    </source>
</evidence>
<organism evidence="2 3">
    <name type="scientific">Hyaloperonospora arabidopsidis (strain Emoy2)</name>
    <name type="common">Downy mildew agent</name>
    <name type="synonym">Peronospora arabidopsidis</name>
    <dbReference type="NCBI Taxonomy" id="559515"/>
    <lineage>
        <taxon>Eukaryota</taxon>
        <taxon>Sar</taxon>
        <taxon>Stramenopiles</taxon>
        <taxon>Oomycota</taxon>
        <taxon>Peronosporomycetes</taxon>
        <taxon>Peronosporales</taxon>
        <taxon>Peronosporaceae</taxon>
        <taxon>Hyaloperonospora</taxon>
    </lineage>
</organism>
<sequence>MICPDGVSAGVCCVLVAILSSLDGVAACEIRQVISRQAFLIRGVHKWDFGDSRGPPFMLLEKSVLNKSVVLSTIAGEAR</sequence>
<dbReference type="HOGENOM" id="CLU_2611134_0_0_1"/>
<feature type="chain" id="PRO_5004049152" description="RxLR effector candidate protein" evidence="1">
    <location>
        <begin position="28"/>
        <end position="79"/>
    </location>
</feature>
<proteinExistence type="predicted"/>
<dbReference type="VEuPathDB" id="FungiDB:HpaG813054"/>
<dbReference type="EnsemblProtists" id="HpaT813054">
    <property type="protein sequence ID" value="HpaP813054"/>
    <property type="gene ID" value="HpaG813054"/>
</dbReference>
<dbReference type="Proteomes" id="UP000011713">
    <property type="component" value="Unassembled WGS sequence"/>
</dbReference>
<reference evidence="2" key="2">
    <citation type="submission" date="2015-06" db="UniProtKB">
        <authorList>
            <consortium name="EnsemblProtists"/>
        </authorList>
    </citation>
    <scope>IDENTIFICATION</scope>
    <source>
        <strain evidence="2">Emoy2</strain>
    </source>
</reference>
<protein>
    <recommendedName>
        <fullName evidence="4">RxLR effector candidate protein</fullName>
    </recommendedName>
</protein>